<protein>
    <submittedName>
        <fullName evidence="7">AP-4 complex subunit epsilon, putative</fullName>
    </submittedName>
</protein>
<accession>A0AAV4LPI4</accession>
<evidence type="ECO:0000313" key="8">
    <source>
        <dbReference type="Proteomes" id="UP001497744"/>
    </source>
</evidence>
<evidence type="ECO:0000256" key="1">
    <source>
        <dbReference type="ARBA" id="ARBA00004308"/>
    </source>
</evidence>
<dbReference type="Pfam" id="PF01602">
    <property type="entry name" value="Adaptin_N"/>
    <property type="match status" value="1"/>
</dbReference>
<feature type="domain" description="Clathrin/coatomer adaptor adaptin-like N-terminal" evidence="6">
    <location>
        <begin position="35"/>
        <end position="470"/>
    </location>
</feature>
<name>A0AAV4LPI4_BABCB</name>
<feature type="compositionally biased region" description="Basic and acidic residues" evidence="5">
    <location>
        <begin position="528"/>
        <end position="538"/>
    </location>
</feature>
<dbReference type="InterPro" id="IPR016024">
    <property type="entry name" value="ARM-type_fold"/>
</dbReference>
<feature type="compositionally biased region" description="Polar residues" evidence="5">
    <location>
        <begin position="500"/>
        <end position="509"/>
    </location>
</feature>
<keyword evidence="4" id="KW-0472">Membrane</keyword>
<dbReference type="GO" id="GO:0016192">
    <property type="term" value="P:vesicle-mediated transport"/>
    <property type="evidence" value="ECO:0007669"/>
    <property type="project" value="InterPro"/>
</dbReference>
<dbReference type="GO" id="GO:0012505">
    <property type="term" value="C:endomembrane system"/>
    <property type="evidence" value="ECO:0007669"/>
    <property type="project" value="UniProtKB-SubCell"/>
</dbReference>
<dbReference type="Gene3D" id="1.25.10.10">
    <property type="entry name" value="Leucine-rich Repeat Variant"/>
    <property type="match status" value="1"/>
</dbReference>
<dbReference type="GO" id="GO:0006886">
    <property type="term" value="P:intracellular protein transport"/>
    <property type="evidence" value="ECO:0007669"/>
    <property type="project" value="InterPro"/>
</dbReference>
<proteinExistence type="predicted"/>
<keyword evidence="2" id="KW-0813">Transport</keyword>
<evidence type="ECO:0000256" key="2">
    <source>
        <dbReference type="ARBA" id="ARBA00022448"/>
    </source>
</evidence>
<dbReference type="Proteomes" id="UP001497744">
    <property type="component" value="Unassembled WGS sequence"/>
</dbReference>
<sequence length="895" mass="99034">MSREFYKFTRALGEARSKEEEERIVLGQIGILKERFLEKDVDRERFKEYLVRAVYVEMLGFEAPFAHIHAINMAQERSLVCKKAGYWACRQLLKPQSELMLLLINTLQKDLQSPNFMEVACALQCVCDLVNREMVPTILPRVLQCLDHEHELVRKHAIMAVRSFNDFDSTCVEDLTSIIERGICDPNPAVMGCTLSLLQDALTERPRGYRNLVPSLVSILNQIVARRLTNTYDYHRVPAPWIQIAIVSIFGRMGRGDRRLSAQMFECLQNVMQHAESLPSSSSVVGNAIIYECAKTVSAISPRESLTTMCSISISRMLGSANNNLRYAGISGLSILVGVNMSYAAENQLVVVSCLEDRDETIRRRTLDLLYRMTNTKNVVTIVNCFVAQLRSKCERYWSAELINKTTLLCEKFAPSAVWYVETLLELMMVASDMLTDEILFSTVNVLKENVGDAAFCSAVLAQVAKLVKRADALPEIVVKVVSWVYANFPLCGVPASHSEQTTARTTQEASEELNGAPGVAPSDADEYDKHTTNTKDEAADDVAEGMDDLSLRSPMDNVESTPEKTLGSVSDATDDTPTDATDRTPTRNQAKALLTTSPGSTPPQSQATPPEHPSECEEAATTADLDSYIGVLLRLVKRYRQNSSTVCWVLGCMRTLIIANEYRVSADVDAALCQLEGSNCANVTQCCKEIRVLCALRPHLKLHFEDYDRNLSFLQDHIRSRLEAGARPYAKPDPPTPSDPDPAHASPVPELRFEPYAMKSPLMEEYQETLTAADLVNEELVCKDVPRSWGPSGYVGKDTADASALEEPDPAPVEVPGAAKPDSDSPTPAPVEPSIDMSILSGGARAPKAAERKNYVWKKPEPREPSRKQVEMARALFQGLVSSEGTDTPNTFGG</sequence>
<dbReference type="GO" id="GO:0030117">
    <property type="term" value="C:membrane coat"/>
    <property type="evidence" value="ECO:0007669"/>
    <property type="project" value="InterPro"/>
</dbReference>
<gene>
    <name evidence="7" type="ORF">BcabD6B2_12590</name>
</gene>
<feature type="compositionally biased region" description="Acidic residues" evidence="5">
    <location>
        <begin position="539"/>
        <end position="548"/>
    </location>
</feature>
<keyword evidence="3" id="KW-0653">Protein transport</keyword>
<comment type="subcellular location">
    <subcellularLocation>
        <location evidence="1">Endomembrane system</location>
    </subcellularLocation>
</comment>
<dbReference type="InterPro" id="IPR050840">
    <property type="entry name" value="Adaptor_Complx_Large_Subunit"/>
</dbReference>
<feature type="compositionally biased region" description="Pro residues" evidence="5">
    <location>
        <begin position="732"/>
        <end position="741"/>
    </location>
</feature>
<feature type="compositionally biased region" description="Basic and acidic residues" evidence="5">
    <location>
        <begin position="849"/>
        <end position="871"/>
    </location>
</feature>
<dbReference type="InterPro" id="IPR011989">
    <property type="entry name" value="ARM-like"/>
</dbReference>
<evidence type="ECO:0000256" key="5">
    <source>
        <dbReference type="SAM" id="MobiDB-lite"/>
    </source>
</evidence>
<evidence type="ECO:0000313" key="7">
    <source>
        <dbReference type="EMBL" id="GIX61824.1"/>
    </source>
</evidence>
<dbReference type="AlphaFoldDB" id="A0AAV4LPI4"/>
<feature type="region of interest" description="Disordered" evidence="5">
    <location>
        <begin position="792"/>
        <end position="871"/>
    </location>
</feature>
<feature type="region of interest" description="Disordered" evidence="5">
    <location>
        <begin position="727"/>
        <end position="749"/>
    </location>
</feature>
<organism evidence="7 8">
    <name type="scientific">Babesia caballi</name>
    <dbReference type="NCBI Taxonomy" id="5871"/>
    <lineage>
        <taxon>Eukaryota</taxon>
        <taxon>Sar</taxon>
        <taxon>Alveolata</taxon>
        <taxon>Apicomplexa</taxon>
        <taxon>Aconoidasida</taxon>
        <taxon>Piroplasmida</taxon>
        <taxon>Babesiidae</taxon>
        <taxon>Babesia</taxon>
    </lineage>
</organism>
<reference evidence="7 8" key="1">
    <citation type="submission" date="2021-06" db="EMBL/GenBank/DDBJ databases">
        <title>Genome sequence of Babesia caballi.</title>
        <authorList>
            <person name="Yamagishi J."/>
            <person name="Kidaka T."/>
            <person name="Ochi A."/>
        </authorList>
    </citation>
    <scope>NUCLEOTIDE SEQUENCE [LARGE SCALE GENOMIC DNA]</scope>
    <source>
        <strain evidence="7">USDA-D6B2</strain>
    </source>
</reference>
<dbReference type="SUPFAM" id="SSF48371">
    <property type="entry name" value="ARM repeat"/>
    <property type="match status" value="1"/>
</dbReference>
<evidence type="ECO:0000256" key="3">
    <source>
        <dbReference type="ARBA" id="ARBA00022927"/>
    </source>
</evidence>
<dbReference type="EMBL" id="BPLF01000001">
    <property type="protein sequence ID" value="GIX61824.1"/>
    <property type="molecule type" value="Genomic_DNA"/>
</dbReference>
<evidence type="ECO:0000259" key="6">
    <source>
        <dbReference type="Pfam" id="PF01602"/>
    </source>
</evidence>
<feature type="compositionally biased region" description="Polar residues" evidence="5">
    <location>
        <begin position="595"/>
        <end position="609"/>
    </location>
</feature>
<evidence type="ECO:0000256" key="4">
    <source>
        <dbReference type="ARBA" id="ARBA00023136"/>
    </source>
</evidence>
<feature type="region of interest" description="Disordered" evidence="5">
    <location>
        <begin position="500"/>
        <end position="615"/>
    </location>
</feature>
<dbReference type="RefSeq" id="XP_067713895.1">
    <property type="nucleotide sequence ID" value="XM_067857794.1"/>
</dbReference>
<dbReference type="GeneID" id="94193307"/>
<dbReference type="InterPro" id="IPR002553">
    <property type="entry name" value="Clathrin/coatomer_adapt-like_N"/>
</dbReference>
<comment type="caution">
    <text evidence="7">The sequence shown here is derived from an EMBL/GenBank/DDBJ whole genome shotgun (WGS) entry which is preliminary data.</text>
</comment>
<keyword evidence="8" id="KW-1185">Reference proteome</keyword>
<dbReference type="PANTHER" id="PTHR22780">
    <property type="entry name" value="ADAPTIN, ALPHA/GAMMA/EPSILON"/>
    <property type="match status" value="1"/>
</dbReference>